<evidence type="ECO:0000313" key="3">
    <source>
        <dbReference type="EMBL" id="SOB58548.1"/>
    </source>
</evidence>
<dbReference type="CDD" id="cd00158">
    <property type="entry name" value="RHOD"/>
    <property type="match status" value="1"/>
</dbReference>
<evidence type="ECO:0000259" key="2">
    <source>
        <dbReference type="PROSITE" id="PS50206"/>
    </source>
</evidence>
<dbReference type="SMART" id="SM00450">
    <property type="entry name" value="RHOD"/>
    <property type="match status" value="1"/>
</dbReference>
<dbReference type="EMBL" id="LT907975">
    <property type="protein sequence ID" value="SOB58548.1"/>
    <property type="molecule type" value="Genomic_DNA"/>
</dbReference>
<feature type="domain" description="Rhodanese" evidence="2">
    <location>
        <begin position="41"/>
        <end position="131"/>
    </location>
</feature>
<protein>
    <submittedName>
        <fullName evidence="3">Rhodanese domain protein</fullName>
    </submittedName>
</protein>
<sequence length="134" mass="14932">MRGLGMFVLIIGLFVLWDVGWWIGGHVPPRSPWTLKEQVRDGNLPTIVDVRTPSEYEAFHIPGAFNIPYPASIEEVKRIAPDPNEPVVVVCMSGHRSPPVAHKLVKDGYTNVSNLTWGMLAWKVFGGETISGRR</sequence>
<proteinExistence type="predicted"/>
<dbReference type="Gene3D" id="3.40.250.10">
    <property type="entry name" value="Rhodanese-like domain"/>
    <property type="match status" value="1"/>
</dbReference>
<dbReference type="PANTHER" id="PTHR45431:SF3">
    <property type="entry name" value="RHODANESE-LIKE DOMAIN-CONTAINING PROTEIN 15, CHLOROPLASTIC"/>
    <property type="match status" value="1"/>
</dbReference>
<dbReference type="SUPFAM" id="SSF52821">
    <property type="entry name" value="Rhodanese/Cell cycle control phosphatase"/>
    <property type="match status" value="1"/>
</dbReference>
<evidence type="ECO:0000313" key="4">
    <source>
        <dbReference type="Proteomes" id="UP000219215"/>
    </source>
</evidence>
<dbReference type="PROSITE" id="PS50206">
    <property type="entry name" value="RHODANESE_3"/>
    <property type="match status" value="1"/>
</dbReference>
<organism evidence="3 4">
    <name type="scientific">Pseudodesulfovibrio profundus</name>
    <dbReference type="NCBI Taxonomy" id="57320"/>
    <lineage>
        <taxon>Bacteria</taxon>
        <taxon>Pseudomonadati</taxon>
        <taxon>Thermodesulfobacteriota</taxon>
        <taxon>Desulfovibrionia</taxon>
        <taxon>Desulfovibrionales</taxon>
        <taxon>Desulfovibrionaceae</taxon>
    </lineage>
</organism>
<keyword evidence="1" id="KW-0812">Transmembrane</keyword>
<keyword evidence="4" id="KW-1185">Reference proteome</keyword>
<dbReference type="PROSITE" id="PS00380">
    <property type="entry name" value="RHODANESE_1"/>
    <property type="match status" value="1"/>
</dbReference>
<dbReference type="InterPro" id="IPR001307">
    <property type="entry name" value="Thiosulphate_STrfase_CS"/>
</dbReference>
<keyword evidence="1" id="KW-1133">Transmembrane helix</keyword>
<dbReference type="Pfam" id="PF00581">
    <property type="entry name" value="Rhodanese"/>
    <property type="match status" value="1"/>
</dbReference>
<dbReference type="InterPro" id="IPR036873">
    <property type="entry name" value="Rhodanese-like_dom_sf"/>
</dbReference>
<dbReference type="Proteomes" id="UP000219215">
    <property type="component" value="Chromosome DPRO"/>
</dbReference>
<gene>
    <name evidence="3" type="ORF">DPRO_1649</name>
</gene>
<dbReference type="InterPro" id="IPR052367">
    <property type="entry name" value="Thiosulfate_ST/Rhodanese-like"/>
</dbReference>
<dbReference type="AlphaFoldDB" id="A0A2C8F7X6"/>
<dbReference type="InterPro" id="IPR001763">
    <property type="entry name" value="Rhodanese-like_dom"/>
</dbReference>
<accession>A0A2C8F7X6</accession>
<keyword evidence="1" id="KW-0472">Membrane</keyword>
<dbReference type="PANTHER" id="PTHR45431">
    <property type="entry name" value="RHODANESE-LIKE DOMAIN-CONTAINING PROTEIN 15, CHLOROPLASTIC"/>
    <property type="match status" value="1"/>
</dbReference>
<feature type="transmembrane region" description="Helical" evidence="1">
    <location>
        <begin position="6"/>
        <end position="24"/>
    </location>
</feature>
<reference evidence="4" key="1">
    <citation type="submission" date="2017-09" db="EMBL/GenBank/DDBJ databases">
        <authorList>
            <person name="Regsiter A."/>
            <person name="William W."/>
        </authorList>
    </citation>
    <scope>NUCLEOTIDE SEQUENCE [LARGE SCALE GENOMIC DNA]</scope>
    <source>
        <strain evidence="4">500-1</strain>
    </source>
</reference>
<name>A0A2C8F7X6_9BACT</name>
<dbReference type="GO" id="GO:0004792">
    <property type="term" value="F:thiosulfate-cyanide sulfurtransferase activity"/>
    <property type="evidence" value="ECO:0007669"/>
    <property type="project" value="InterPro"/>
</dbReference>
<dbReference type="KEGG" id="pprf:DPRO_1649"/>
<evidence type="ECO:0000256" key="1">
    <source>
        <dbReference type="SAM" id="Phobius"/>
    </source>
</evidence>
<dbReference type="RefSeq" id="WP_173806765.1">
    <property type="nucleotide sequence ID" value="NZ_LT907975.1"/>
</dbReference>